<proteinExistence type="predicted"/>
<accession>A0A1V9Y5Z4</accession>
<keyword evidence="1" id="KW-1133">Transmembrane helix</keyword>
<evidence type="ECO:0000313" key="2">
    <source>
        <dbReference type="EMBL" id="OQR81127.1"/>
    </source>
</evidence>
<sequence length="119" mass="11993">MLPVAVADLSLCIASAVLGVSVLLTLALLQQGQPCTVFRDGLTFCSPAAQLAAVQSEQATDAAEREVFELTSLPDVPLATADAVGAHLVLASPLPVLTLLLATVAVAGAVYVASSDLPP</sequence>
<keyword evidence="1" id="KW-0812">Transmembrane</keyword>
<feature type="transmembrane region" description="Helical" evidence="1">
    <location>
        <begin position="6"/>
        <end position="29"/>
    </location>
</feature>
<evidence type="ECO:0000256" key="1">
    <source>
        <dbReference type="SAM" id="Phobius"/>
    </source>
</evidence>
<organism evidence="2 3">
    <name type="scientific">Achlya hypogyna</name>
    <name type="common">Oomycete</name>
    <name type="synonym">Protoachlya hypogyna</name>
    <dbReference type="NCBI Taxonomy" id="1202772"/>
    <lineage>
        <taxon>Eukaryota</taxon>
        <taxon>Sar</taxon>
        <taxon>Stramenopiles</taxon>
        <taxon>Oomycota</taxon>
        <taxon>Saprolegniomycetes</taxon>
        <taxon>Saprolegniales</taxon>
        <taxon>Achlyaceae</taxon>
        <taxon>Achlya</taxon>
    </lineage>
</organism>
<dbReference type="EMBL" id="JNBR01002832">
    <property type="protein sequence ID" value="OQR81127.1"/>
    <property type="molecule type" value="Genomic_DNA"/>
</dbReference>
<keyword evidence="3" id="KW-1185">Reference proteome</keyword>
<comment type="caution">
    <text evidence="2">The sequence shown here is derived from an EMBL/GenBank/DDBJ whole genome shotgun (WGS) entry which is preliminary data.</text>
</comment>
<keyword evidence="1" id="KW-0472">Membrane</keyword>
<name>A0A1V9Y5Z4_ACHHY</name>
<dbReference type="AlphaFoldDB" id="A0A1V9Y5Z4"/>
<evidence type="ECO:0000313" key="3">
    <source>
        <dbReference type="Proteomes" id="UP000243579"/>
    </source>
</evidence>
<reference evidence="2 3" key="1">
    <citation type="journal article" date="2014" name="Genome Biol. Evol.">
        <title>The secreted proteins of Achlya hypogyna and Thraustotheca clavata identify the ancestral oomycete secretome and reveal gene acquisitions by horizontal gene transfer.</title>
        <authorList>
            <person name="Misner I."/>
            <person name="Blouin N."/>
            <person name="Leonard G."/>
            <person name="Richards T.A."/>
            <person name="Lane C.E."/>
        </authorList>
    </citation>
    <scope>NUCLEOTIDE SEQUENCE [LARGE SCALE GENOMIC DNA]</scope>
    <source>
        <strain evidence="2 3">ATCC 48635</strain>
    </source>
</reference>
<protein>
    <submittedName>
        <fullName evidence="2">Uncharacterized protein</fullName>
    </submittedName>
</protein>
<dbReference type="Proteomes" id="UP000243579">
    <property type="component" value="Unassembled WGS sequence"/>
</dbReference>
<feature type="transmembrane region" description="Helical" evidence="1">
    <location>
        <begin position="94"/>
        <end position="113"/>
    </location>
</feature>
<gene>
    <name evidence="2" type="ORF">ACHHYP_16737</name>
</gene>